<sequence>MIKVNTPEGQQAGLLHDSLVSCNNLATIEQALIDRAIGSLPATTMTKVDECLKVSLQIA</sequence>
<dbReference type="Gene3D" id="2.30.30.110">
    <property type="match status" value="1"/>
</dbReference>
<dbReference type="Proteomes" id="UP000214646">
    <property type="component" value="Unassembled WGS sequence"/>
</dbReference>
<dbReference type="InterPro" id="IPR003477">
    <property type="entry name" value="PemK-like"/>
</dbReference>
<gene>
    <name evidence="1" type="ORF">FRUB_07752</name>
</gene>
<name>A0A225DAZ3_9BACT</name>
<dbReference type="AlphaFoldDB" id="A0A225DAZ3"/>
<accession>A0A225DAZ3</accession>
<evidence type="ECO:0000313" key="2">
    <source>
        <dbReference type="Proteomes" id="UP000214646"/>
    </source>
</evidence>
<organism evidence="1 2">
    <name type="scientific">Fimbriiglobus ruber</name>
    <dbReference type="NCBI Taxonomy" id="1908690"/>
    <lineage>
        <taxon>Bacteria</taxon>
        <taxon>Pseudomonadati</taxon>
        <taxon>Planctomycetota</taxon>
        <taxon>Planctomycetia</taxon>
        <taxon>Gemmatales</taxon>
        <taxon>Gemmataceae</taxon>
        <taxon>Fimbriiglobus</taxon>
    </lineage>
</organism>
<evidence type="ECO:0000313" key="1">
    <source>
        <dbReference type="EMBL" id="OWK38632.1"/>
    </source>
</evidence>
<dbReference type="Pfam" id="PF02452">
    <property type="entry name" value="PemK_toxin"/>
    <property type="match status" value="1"/>
</dbReference>
<proteinExistence type="predicted"/>
<dbReference type="EMBL" id="NIDE01000014">
    <property type="protein sequence ID" value="OWK38632.1"/>
    <property type="molecule type" value="Genomic_DNA"/>
</dbReference>
<dbReference type="GO" id="GO:0003677">
    <property type="term" value="F:DNA binding"/>
    <property type="evidence" value="ECO:0007669"/>
    <property type="project" value="InterPro"/>
</dbReference>
<protein>
    <submittedName>
        <fullName evidence="1">Uncharacterized protein</fullName>
    </submittedName>
</protein>
<keyword evidence="2" id="KW-1185">Reference proteome</keyword>
<dbReference type="InterPro" id="IPR011067">
    <property type="entry name" value="Plasmid_toxin/cell-grow_inhib"/>
</dbReference>
<reference evidence="2" key="1">
    <citation type="submission" date="2017-06" db="EMBL/GenBank/DDBJ databases">
        <title>Genome analysis of Fimbriiglobus ruber SP5, the first member of the order Planctomycetales with confirmed chitinolytic capability.</title>
        <authorList>
            <person name="Ravin N.V."/>
            <person name="Rakitin A.L."/>
            <person name="Ivanova A.A."/>
            <person name="Beletsky A.V."/>
            <person name="Kulichevskaya I.S."/>
            <person name="Mardanov A.V."/>
            <person name="Dedysh S.N."/>
        </authorList>
    </citation>
    <scope>NUCLEOTIDE SEQUENCE [LARGE SCALE GENOMIC DNA]</scope>
    <source>
        <strain evidence="2">SP5</strain>
    </source>
</reference>
<comment type="caution">
    <text evidence="1">The sequence shown here is derived from an EMBL/GenBank/DDBJ whole genome shotgun (WGS) entry which is preliminary data.</text>
</comment>
<dbReference type="SUPFAM" id="SSF50118">
    <property type="entry name" value="Cell growth inhibitor/plasmid maintenance toxic component"/>
    <property type="match status" value="1"/>
</dbReference>